<protein>
    <submittedName>
        <fullName evidence="1">Uncharacterized protein</fullName>
    </submittedName>
</protein>
<accession>A0A2H3D2B9</accession>
<proteinExistence type="predicted"/>
<evidence type="ECO:0000313" key="1">
    <source>
        <dbReference type="EMBL" id="PBK82463.1"/>
    </source>
</evidence>
<organism evidence="1 2">
    <name type="scientific">Armillaria gallica</name>
    <name type="common">Bulbous honey fungus</name>
    <name type="synonym">Armillaria bulbosa</name>
    <dbReference type="NCBI Taxonomy" id="47427"/>
    <lineage>
        <taxon>Eukaryota</taxon>
        <taxon>Fungi</taxon>
        <taxon>Dikarya</taxon>
        <taxon>Basidiomycota</taxon>
        <taxon>Agaricomycotina</taxon>
        <taxon>Agaricomycetes</taxon>
        <taxon>Agaricomycetidae</taxon>
        <taxon>Agaricales</taxon>
        <taxon>Marasmiineae</taxon>
        <taxon>Physalacriaceae</taxon>
        <taxon>Armillaria</taxon>
    </lineage>
</organism>
<dbReference type="InParanoid" id="A0A2H3D2B9"/>
<dbReference type="AlphaFoldDB" id="A0A2H3D2B9"/>
<dbReference type="Proteomes" id="UP000217790">
    <property type="component" value="Unassembled WGS sequence"/>
</dbReference>
<gene>
    <name evidence="1" type="ORF">ARMGADRAFT_1038618</name>
</gene>
<reference evidence="2" key="1">
    <citation type="journal article" date="2017" name="Nat. Ecol. Evol.">
        <title>Genome expansion and lineage-specific genetic innovations in the forest pathogenic fungi Armillaria.</title>
        <authorList>
            <person name="Sipos G."/>
            <person name="Prasanna A.N."/>
            <person name="Walter M.C."/>
            <person name="O'Connor E."/>
            <person name="Balint B."/>
            <person name="Krizsan K."/>
            <person name="Kiss B."/>
            <person name="Hess J."/>
            <person name="Varga T."/>
            <person name="Slot J."/>
            <person name="Riley R."/>
            <person name="Boka B."/>
            <person name="Rigling D."/>
            <person name="Barry K."/>
            <person name="Lee J."/>
            <person name="Mihaltcheva S."/>
            <person name="LaButti K."/>
            <person name="Lipzen A."/>
            <person name="Waldron R."/>
            <person name="Moloney N.M."/>
            <person name="Sperisen C."/>
            <person name="Kredics L."/>
            <person name="Vagvoelgyi C."/>
            <person name="Patrignani A."/>
            <person name="Fitzpatrick D."/>
            <person name="Nagy I."/>
            <person name="Doyle S."/>
            <person name="Anderson J.B."/>
            <person name="Grigoriev I.V."/>
            <person name="Gueldener U."/>
            <person name="Muensterkoetter M."/>
            <person name="Nagy L.G."/>
        </authorList>
    </citation>
    <scope>NUCLEOTIDE SEQUENCE [LARGE SCALE GENOMIC DNA]</scope>
    <source>
        <strain evidence="2">Ar21-2</strain>
    </source>
</reference>
<name>A0A2H3D2B9_ARMGA</name>
<sequence length="226" mass="25790">MWCGYMKGFDDSNFKMAQGISFNISDRGQESHKAQAARDGHAWMFASSHGHAFNVWYEVHVSFQYKMSSGSKDTWDIFITKPTTEVVYKWSGGLDSFLKNVFGIDIGRHKGCDGYGSNEHIFVDRYCDHTYLCIVDGNKLQRLYGTDFSKPMTDMWITLDSVPGSQHMVSPAHYERLVVASGQYLEASVRLMTKKGHSQQSYVSDAFERQSLKLKHGNNLLEYEYG</sequence>
<dbReference type="EMBL" id="KZ293717">
    <property type="protein sequence ID" value="PBK82463.1"/>
    <property type="molecule type" value="Genomic_DNA"/>
</dbReference>
<evidence type="ECO:0000313" key="2">
    <source>
        <dbReference type="Proteomes" id="UP000217790"/>
    </source>
</evidence>
<keyword evidence="2" id="KW-1185">Reference proteome</keyword>